<gene>
    <name evidence="1" type="ORF">ACOLOM_LOCUS8824</name>
</gene>
<keyword evidence="2" id="KW-1185">Reference proteome</keyword>
<name>A0ACA9NTM4_9GLOM</name>
<protein>
    <submittedName>
        <fullName evidence="1">9204_t:CDS:1</fullName>
    </submittedName>
</protein>
<organism evidence="1 2">
    <name type="scientific">Acaulospora colombiana</name>
    <dbReference type="NCBI Taxonomy" id="27376"/>
    <lineage>
        <taxon>Eukaryota</taxon>
        <taxon>Fungi</taxon>
        <taxon>Fungi incertae sedis</taxon>
        <taxon>Mucoromycota</taxon>
        <taxon>Glomeromycotina</taxon>
        <taxon>Glomeromycetes</taxon>
        <taxon>Diversisporales</taxon>
        <taxon>Acaulosporaceae</taxon>
        <taxon>Acaulospora</taxon>
    </lineage>
</organism>
<proteinExistence type="predicted"/>
<evidence type="ECO:0000313" key="2">
    <source>
        <dbReference type="Proteomes" id="UP000789525"/>
    </source>
</evidence>
<feature type="non-terminal residue" evidence="1">
    <location>
        <position position="1"/>
    </location>
</feature>
<comment type="caution">
    <text evidence="1">The sequence shown here is derived from an EMBL/GenBank/DDBJ whole genome shotgun (WGS) entry which is preliminary data.</text>
</comment>
<dbReference type="EMBL" id="CAJVPT010023858">
    <property type="protein sequence ID" value="CAG8667572.1"/>
    <property type="molecule type" value="Genomic_DNA"/>
</dbReference>
<dbReference type="Proteomes" id="UP000789525">
    <property type="component" value="Unassembled WGS sequence"/>
</dbReference>
<evidence type="ECO:0000313" key="1">
    <source>
        <dbReference type="EMBL" id="CAG8667572.1"/>
    </source>
</evidence>
<reference evidence="1" key="1">
    <citation type="submission" date="2021-06" db="EMBL/GenBank/DDBJ databases">
        <authorList>
            <person name="Kallberg Y."/>
            <person name="Tangrot J."/>
            <person name="Rosling A."/>
        </authorList>
    </citation>
    <scope>NUCLEOTIDE SEQUENCE</scope>
    <source>
        <strain evidence="1">CL356</strain>
    </source>
</reference>
<accession>A0ACA9NTM4</accession>
<feature type="non-terminal residue" evidence="1">
    <location>
        <position position="373"/>
    </location>
</feature>
<sequence>MLYTGSRTPETLWWTSAGLLSDVPSAQNRSKITRIFENYAGCFLAAHRCEISYGSPKLGIKSPYVEQQLNLPIEIVEIIIDNVPDGQTVAAANCDRVVPYLNGPSQAGQFVQSLVITKSASDILAHESIERAADALVRACPNIRELQMRGVTDWSIERFLDPLIEQLEDLTLADVSVNNWSVISQRLSKCTNRLKCLRISSVKFTNHKSVVLSKQSCTQNQGSSSPLENLERLAIESQCHGYSFAGMLLDQVIQSQASNLRAIELPFPMPSNGQQFLSTLGQNLTSLEIHCESFQAFSANDDLSQCRHLTHLHFKNIYAHLDYAGPALAILHPYVSDDWKALDDTLSMPHMASLQSLQLSGLFFIAGRVGNLL</sequence>